<reference evidence="1 2" key="1">
    <citation type="submission" date="2015-09" db="EMBL/GenBank/DDBJ databases">
        <title>Atta colombica WGS genome.</title>
        <authorList>
            <person name="Nygaard S."/>
            <person name="Hu H."/>
            <person name="Boomsma J."/>
            <person name="Zhang G."/>
        </authorList>
    </citation>
    <scope>NUCLEOTIDE SEQUENCE [LARGE SCALE GENOMIC DNA]</scope>
    <source>
        <strain evidence="1">Treedump-2</strain>
        <tissue evidence="1">Whole body</tissue>
    </source>
</reference>
<organism evidence="1 2">
    <name type="scientific">Atta colombica</name>
    <dbReference type="NCBI Taxonomy" id="520822"/>
    <lineage>
        <taxon>Eukaryota</taxon>
        <taxon>Metazoa</taxon>
        <taxon>Ecdysozoa</taxon>
        <taxon>Arthropoda</taxon>
        <taxon>Hexapoda</taxon>
        <taxon>Insecta</taxon>
        <taxon>Pterygota</taxon>
        <taxon>Neoptera</taxon>
        <taxon>Endopterygota</taxon>
        <taxon>Hymenoptera</taxon>
        <taxon>Apocrita</taxon>
        <taxon>Aculeata</taxon>
        <taxon>Formicoidea</taxon>
        <taxon>Formicidae</taxon>
        <taxon>Myrmicinae</taxon>
        <taxon>Atta</taxon>
    </lineage>
</organism>
<evidence type="ECO:0000313" key="2">
    <source>
        <dbReference type="Proteomes" id="UP000078540"/>
    </source>
</evidence>
<keyword evidence="2" id="KW-1185">Reference proteome</keyword>
<evidence type="ECO:0000313" key="1">
    <source>
        <dbReference type="EMBL" id="KYM85366.1"/>
    </source>
</evidence>
<protein>
    <submittedName>
        <fullName evidence="1">Uncharacterized protein</fullName>
    </submittedName>
</protein>
<gene>
    <name evidence="1" type="ORF">ALC53_04609</name>
</gene>
<dbReference type="AlphaFoldDB" id="A0A195BJK2"/>
<sequence>FRTALRTGTTVLTEPEFDYVLAAPRLRGLRSRLTPNLHHGSFRRQP</sequence>
<feature type="non-terminal residue" evidence="1">
    <location>
        <position position="1"/>
    </location>
</feature>
<dbReference type="EMBL" id="KQ976453">
    <property type="protein sequence ID" value="KYM85366.1"/>
    <property type="molecule type" value="Genomic_DNA"/>
</dbReference>
<dbReference type="Proteomes" id="UP000078540">
    <property type="component" value="Unassembled WGS sequence"/>
</dbReference>
<proteinExistence type="predicted"/>
<accession>A0A195BJK2</accession>
<name>A0A195BJK2_9HYME</name>